<sequence length="112" mass="13004">MSPNQSKIRIKEITEPPTCSRRLFLDWYDTKDKNVVADASKGANEGNPCAEFEIGNKFEHTNEVEFRDGNKDGEDPWTEFESGDKFEEINEDEFRDDSGYEAIESDDIDFFY</sequence>
<proteinExistence type="predicted"/>
<dbReference type="EMBL" id="OX465083">
    <property type="protein sequence ID" value="CAI9293719.1"/>
    <property type="molecule type" value="Genomic_DNA"/>
</dbReference>
<feature type="compositionally biased region" description="Basic and acidic residues" evidence="1">
    <location>
        <begin position="61"/>
        <end position="74"/>
    </location>
</feature>
<reference evidence="2" key="1">
    <citation type="submission" date="2023-04" db="EMBL/GenBank/DDBJ databases">
        <authorList>
            <person name="Vijverberg K."/>
            <person name="Xiong W."/>
            <person name="Schranz E."/>
        </authorList>
    </citation>
    <scope>NUCLEOTIDE SEQUENCE</scope>
</reference>
<dbReference type="AlphaFoldDB" id="A0AA35ZKA6"/>
<evidence type="ECO:0000256" key="1">
    <source>
        <dbReference type="SAM" id="MobiDB-lite"/>
    </source>
</evidence>
<gene>
    <name evidence="2" type="ORF">LSALG_LOCUS32736</name>
</gene>
<accession>A0AA35ZKA6</accession>
<organism evidence="2 3">
    <name type="scientific">Lactuca saligna</name>
    <name type="common">Willowleaf lettuce</name>
    <dbReference type="NCBI Taxonomy" id="75948"/>
    <lineage>
        <taxon>Eukaryota</taxon>
        <taxon>Viridiplantae</taxon>
        <taxon>Streptophyta</taxon>
        <taxon>Embryophyta</taxon>
        <taxon>Tracheophyta</taxon>
        <taxon>Spermatophyta</taxon>
        <taxon>Magnoliopsida</taxon>
        <taxon>eudicotyledons</taxon>
        <taxon>Gunneridae</taxon>
        <taxon>Pentapetalae</taxon>
        <taxon>asterids</taxon>
        <taxon>campanulids</taxon>
        <taxon>Asterales</taxon>
        <taxon>Asteraceae</taxon>
        <taxon>Cichorioideae</taxon>
        <taxon>Cichorieae</taxon>
        <taxon>Lactucinae</taxon>
        <taxon>Lactuca</taxon>
    </lineage>
</organism>
<dbReference type="Proteomes" id="UP001177003">
    <property type="component" value="Chromosome 7"/>
</dbReference>
<evidence type="ECO:0000313" key="2">
    <source>
        <dbReference type="EMBL" id="CAI9293719.1"/>
    </source>
</evidence>
<protein>
    <submittedName>
        <fullName evidence="2">Uncharacterized protein</fullName>
    </submittedName>
</protein>
<evidence type="ECO:0000313" key="3">
    <source>
        <dbReference type="Proteomes" id="UP001177003"/>
    </source>
</evidence>
<feature type="region of interest" description="Disordered" evidence="1">
    <location>
        <begin position="61"/>
        <end position="99"/>
    </location>
</feature>
<name>A0AA35ZKA6_LACSI</name>
<keyword evidence="3" id="KW-1185">Reference proteome</keyword>